<dbReference type="PROSITE" id="PS50024">
    <property type="entry name" value="SEA"/>
    <property type="match status" value="1"/>
</dbReference>
<dbReference type="EMBL" id="JAFDVH010000003">
    <property type="protein sequence ID" value="KAG7483921.1"/>
    <property type="molecule type" value="Genomic_DNA"/>
</dbReference>
<keyword evidence="2" id="KW-1133">Transmembrane helix</keyword>
<feature type="region of interest" description="Disordered" evidence="1">
    <location>
        <begin position="1"/>
        <end position="89"/>
    </location>
</feature>
<protein>
    <recommendedName>
        <fullName evidence="3">SEA domain-containing protein</fullName>
    </recommendedName>
</protein>
<keyword evidence="5" id="KW-1185">Reference proteome</keyword>
<feature type="domain" description="SEA" evidence="3">
    <location>
        <begin position="151"/>
        <end position="277"/>
    </location>
</feature>
<organism evidence="4 5">
    <name type="scientific">Megalops atlanticus</name>
    <name type="common">Tarpon</name>
    <name type="synonym">Clupea gigantea</name>
    <dbReference type="NCBI Taxonomy" id="7932"/>
    <lineage>
        <taxon>Eukaryota</taxon>
        <taxon>Metazoa</taxon>
        <taxon>Chordata</taxon>
        <taxon>Craniata</taxon>
        <taxon>Vertebrata</taxon>
        <taxon>Euteleostomi</taxon>
        <taxon>Actinopterygii</taxon>
        <taxon>Neopterygii</taxon>
        <taxon>Teleostei</taxon>
        <taxon>Elopiformes</taxon>
        <taxon>Megalopidae</taxon>
        <taxon>Megalops</taxon>
    </lineage>
</organism>
<feature type="transmembrane region" description="Helical" evidence="2">
    <location>
        <begin position="111"/>
        <end position="132"/>
    </location>
</feature>
<feature type="compositionally biased region" description="Polar residues" evidence="1">
    <location>
        <begin position="26"/>
        <end position="36"/>
    </location>
</feature>
<dbReference type="Gene3D" id="3.30.70.960">
    <property type="entry name" value="SEA domain"/>
    <property type="match status" value="1"/>
</dbReference>
<accession>A0A9D3TIF3</accession>
<dbReference type="AlphaFoldDB" id="A0A9D3TIF3"/>
<name>A0A9D3TIF3_MEGAT</name>
<dbReference type="InterPro" id="IPR033223">
    <property type="entry name" value="TTMP"/>
</dbReference>
<dbReference type="InterPro" id="IPR000082">
    <property type="entry name" value="SEA_dom"/>
</dbReference>
<feature type="compositionally biased region" description="Basic and acidic residues" evidence="1">
    <location>
        <begin position="37"/>
        <end position="52"/>
    </location>
</feature>
<keyword evidence="2" id="KW-0812">Transmembrane</keyword>
<feature type="compositionally biased region" description="Polar residues" evidence="1">
    <location>
        <begin position="67"/>
        <end position="77"/>
    </location>
</feature>
<dbReference type="Proteomes" id="UP001046870">
    <property type="component" value="Chromosome 3"/>
</dbReference>
<dbReference type="PANTHER" id="PTHR14636">
    <property type="entry name" value="TPA-INDUCED TRANSMEMBRANE PROTEIN"/>
    <property type="match status" value="1"/>
</dbReference>
<evidence type="ECO:0000256" key="2">
    <source>
        <dbReference type="SAM" id="Phobius"/>
    </source>
</evidence>
<evidence type="ECO:0000259" key="3">
    <source>
        <dbReference type="PROSITE" id="PS50024"/>
    </source>
</evidence>
<dbReference type="InterPro" id="IPR036364">
    <property type="entry name" value="SEA_dom_sf"/>
</dbReference>
<dbReference type="Pfam" id="PF01390">
    <property type="entry name" value="SEA"/>
    <property type="match status" value="1"/>
</dbReference>
<reference evidence="4" key="1">
    <citation type="submission" date="2021-01" db="EMBL/GenBank/DDBJ databases">
        <authorList>
            <person name="Zahm M."/>
            <person name="Roques C."/>
            <person name="Cabau C."/>
            <person name="Klopp C."/>
            <person name="Donnadieu C."/>
            <person name="Jouanno E."/>
            <person name="Lampietro C."/>
            <person name="Louis A."/>
            <person name="Herpin A."/>
            <person name="Echchiki A."/>
            <person name="Berthelot C."/>
            <person name="Parey E."/>
            <person name="Roest-Crollius H."/>
            <person name="Braasch I."/>
            <person name="Postlethwait J."/>
            <person name="Bobe J."/>
            <person name="Montfort J."/>
            <person name="Bouchez O."/>
            <person name="Begum T."/>
            <person name="Mejri S."/>
            <person name="Adams A."/>
            <person name="Chen W.-J."/>
            <person name="Guiguen Y."/>
        </authorList>
    </citation>
    <scope>NUCLEOTIDE SEQUENCE</scope>
    <source>
        <strain evidence="4">YG-15Mar2019-1</strain>
        <tissue evidence="4">Brain</tissue>
    </source>
</reference>
<evidence type="ECO:0000313" key="5">
    <source>
        <dbReference type="Proteomes" id="UP001046870"/>
    </source>
</evidence>
<feature type="compositionally biased region" description="Polar residues" evidence="1">
    <location>
        <begin position="10"/>
        <end position="19"/>
    </location>
</feature>
<comment type="caution">
    <text evidence="4">The sequence shown here is derived from an EMBL/GenBank/DDBJ whole genome shotgun (WGS) entry which is preliminary data.</text>
</comment>
<proteinExistence type="predicted"/>
<evidence type="ECO:0000313" key="4">
    <source>
        <dbReference type="EMBL" id="KAG7483921.1"/>
    </source>
</evidence>
<dbReference type="OrthoDB" id="8879801at2759"/>
<evidence type="ECO:0000256" key="1">
    <source>
        <dbReference type="SAM" id="MobiDB-lite"/>
    </source>
</evidence>
<dbReference type="SUPFAM" id="SSF82671">
    <property type="entry name" value="SEA domain"/>
    <property type="match status" value="1"/>
</dbReference>
<keyword evidence="2" id="KW-0472">Membrane</keyword>
<dbReference type="PANTHER" id="PTHR14636:SF1">
    <property type="entry name" value="TPA-INDUCED TRANSMEMBRANE PROTEIN"/>
    <property type="match status" value="1"/>
</dbReference>
<sequence>MSDMTEFEVITSTENNSQDVGEHSANKQVTGSNTNHSARDSKEAAEEHHHLLQEQVVASNRGPHSHGSASVNSQERAGSNWEHRETRPVRRCRSSHCLPDLNRVVFQRIRLWMVVLLLFVVIAVVIMLSLVFCSVPHDDEDDKFDRESFTVPRYYSGTLRLVNQNFTAELLSLQSPQSQVLSGQLKVKLSDLFNSSPALGRYFSAAGMSSFSSNGSVTASYWLKFLMPQEHAQLVRYTLSREMVYSVLRQHLHDQEPRPWDPLYIDPASLDLDVGDSTLEAQ</sequence>
<gene>
    <name evidence="4" type="ORF">MATL_G00043360</name>
</gene>